<protein>
    <submittedName>
        <fullName evidence="1">Pectate lyase</fullName>
    </submittedName>
</protein>
<dbReference type="GO" id="GO:0042597">
    <property type="term" value="C:periplasmic space"/>
    <property type="evidence" value="ECO:0007669"/>
    <property type="project" value="InterPro"/>
</dbReference>
<keyword evidence="2" id="KW-1185">Reference proteome</keyword>
<dbReference type="InterPro" id="IPR010702">
    <property type="entry name" value="Pectate_lyase_2"/>
</dbReference>
<dbReference type="Gene3D" id="1.50.10.20">
    <property type="match status" value="1"/>
</dbReference>
<dbReference type="Proteomes" id="UP001377830">
    <property type="component" value="Chromosome"/>
</dbReference>
<dbReference type="Gene3D" id="2.30.30.880">
    <property type="match status" value="1"/>
</dbReference>
<organism evidence="1 2">
    <name type="scientific">Pectobacterium araliae</name>
    <dbReference type="NCBI Taxonomy" id="3073862"/>
    <lineage>
        <taxon>Bacteria</taxon>
        <taxon>Pseudomonadati</taxon>
        <taxon>Pseudomonadota</taxon>
        <taxon>Gammaproteobacteria</taxon>
        <taxon>Enterobacterales</taxon>
        <taxon>Pectobacteriaceae</taxon>
        <taxon>Pectobacterium</taxon>
    </lineage>
</organism>
<dbReference type="KEGG" id="parl:PEC302110_21440"/>
<name>A0AAN0KK44_9GAMM</name>
<dbReference type="PIRSF" id="PIRSF001432">
    <property type="entry name" value="Pect_lyase"/>
    <property type="match status" value="1"/>
</dbReference>
<dbReference type="SUPFAM" id="SSF48208">
    <property type="entry name" value="Six-hairpin glycosidases"/>
    <property type="match status" value="1"/>
</dbReference>
<dbReference type="InterPro" id="IPR008928">
    <property type="entry name" value="6-hairpin_glycosidase_sf"/>
</dbReference>
<sequence length="596" mass="66828">MPSFSGILFIKRDLFITTLDESSLQVDKMKRFALSLLAGLVALQASAATPDRLTIVNQYVDNVLTKAGDHYHGQSPTPLLADGVDPRTGKQMEWIFPDGRQAVLSNFSAQQNLMRVLVGLSNLSGNPSYKQRAEAIVKYHFQHYQDESGLLIWGGHRFVDLKTLQPEGPSEKEMVHELKNAYPYYDLMFSVDKDATARFIRGFWNAHVYDWKIMETSRHGKYGQKIGALWQSPFEQQPPFFATKGLSFLNAGNDLIYSASLLYKYNKEEGALIWAKRLAQQYVLPRDKATGLGVYQFTQALKRDETTDDADTHSKYGDRAQRQFSPEFGPTALEGNMMLKGRTSTIYSENALMQLQLGKDLGAEGKELLTWTTDGLKAFAKYAYNESDNTFRPMLANGKDLSNYVLPRDGYYGKKGTVIKPYPADNSFLLSYARAYTVLPDAELWRVARGIARAQGLGELGSAPNKDVKVDLATKNNDPYALFALLDLYQASKVKDYLSLAEKIGDNIISTRYQNGFFMAEPNRQYADVDTIEPYALLALEAAVRNQPQSVAPFLNGAGFTEGGYRMEDGSTRVSTRDNEIFLLNVGETLKPNNKK</sequence>
<dbReference type="GO" id="GO:0016837">
    <property type="term" value="F:carbon-oxygen lyase activity, acting on polysaccharides"/>
    <property type="evidence" value="ECO:0007669"/>
    <property type="project" value="InterPro"/>
</dbReference>
<evidence type="ECO:0000313" key="1">
    <source>
        <dbReference type="EMBL" id="BES85047.1"/>
    </source>
</evidence>
<gene>
    <name evidence="1" type="ORF">PEC302110_21440</name>
</gene>
<proteinExistence type="predicted"/>
<dbReference type="Gene3D" id="3.90.105.40">
    <property type="match status" value="1"/>
</dbReference>
<dbReference type="GO" id="GO:0045490">
    <property type="term" value="P:pectin catabolic process"/>
    <property type="evidence" value="ECO:0007669"/>
    <property type="project" value="InterPro"/>
</dbReference>
<dbReference type="Pfam" id="PF06917">
    <property type="entry name" value="Pectate_lyase_2"/>
    <property type="match status" value="1"/>
</dbReference>
<accession>A0AAN0KK44</accession>
<evidence type="ECO:0000313" key="2">
    <source>
        <dbReference type="Proteomes" id="UP001377830"/>
    </source>
</evidence>
<dbReference type="EMBL" id="AP028908">
    <property type="protein sequence ID" value="BES85047.1"/>
    <property type="molecule type" value="Genomic_DNA"/>
</dbReference>
<dbReference type="AlphaFoldDB" id="A0AAN0KK44"/>
<keyword evidence="1" id="KW-0456">Lyase</keyword>
<reference evidence="2" key="1">
    <citation type="journal article" date="2024" name="Int. J. Syst. Evol. Microbiol.">
        <title>Pectobacterium araliae sp. nov., a pathogen causing bacterial soft rot of Japanese angelica tree in Japan.</title>
        <authorList>
            <person name="Sawada H."/>
            <person name="Someya N."/>
            <person name="Morohoshi T."/>
            <person name="Ono M."/>
            <person name="Satou M."/>
        </authorList>
    </citation>
    <scope>NUCLEOTIDE SEQUENCE [LARGE SCALE GENOMIC DNA]</scope>
    <source>
        <strain evidence="2">MAFF 302110</strain>
    </source>
</reference>